<keyword evidence="1" id="KW-0863">Zinc-finger</keyword>
<dbReference type="PROSITE" id="PS50089">
    <property type="entry name" value="ZF_RING_2"/>
    <property type="match status" value="1"/>
</dbReference>
<evidence type="ECO:0000259" key="2">
    <source>
        <dbReference type="PROSITE" id="PS50089"/>
    </source>
</evidence>
<dbReference type="AlphaFoldDB" id="A0A2T4H5S7"/>
<dbReference type="OrthoDB" id="8062037at2759"/>
<keyword evidence="1" id="KW-0862">Zinc</keyword>
<proteinExistence type="predicted"/>
<dbReference type="OMA" id="LMTIYDD"/>
<keyword evidence="1" id="KW-0479">Metal-binding</keyword>
<dbReference type="Pfam" id="PF13639">
    <property type="entry name" value="zf-RING_2"/>
    <property type="match status" value="1"/>
</dbReference>
<organism evidence="3 4">
    <name type="scientific">Fusarium culmorum</name>
    <dbReference type="NCBI Taxonomy" id="5516"/>
    <lineage>
        <taxon>Eukaryota</taxon>
        <taxon>Fungi</taxon>
        <taxon>Dikarya</taxon>
        <taxon>Ascomycota</taxon>
        <taxon>Pezizomycotina</taxon>
        <taxon>Sordariomycetes</taxon>
        <taxon>Hypocreomycetidae</taxon>
        <taxon>Hypocreales</taxon>
        <taxon>Nectriaceae</taxon>
        <taxon>Fusarium</taxon>
    </lineage>
</organism>
<reference evidence="3 4" key="1">
    <citation type="submission" date="2018-02" db="EMBL/GenBank/DDBJ databases">
        <title>Fusarium culmorum secondary metabolites in fungal-bacterial-plant interactions.</title>
        <authorList>
            <person name="Schmidt R."/>
        </authorList>
    </citation>
    <scope>NUCLEOTIDE SEQUENCE [LARGE SCALE GENOMIC DNA]</scope>
    <source>
        <strain evidence="3 4">PV</strain>
    </source>
</reference>
<dbReference type="GO" id="GO:0008270">
    <property type="term" value="F:zinc ion binding"/>
    <property type="evidence" value="ECO:0007669"/>
    <property type="project" value="UniProtKB-KW"/>
</dbReference>
<sequence length="146" mass="17990">MVSLWWDHAHIMYSHRIKRRFYLDDTRSRTFITKTQVPLVAKKQRHDPFQCIRSLTLTRQERFQRLRCDHVFHTRCVDTWLRRNQDDCPLCKSTRQLMTIYDDDTQRKKRDLAWFELVGSVSRETKFTWIENGNVNKFVHHYRCLE</sequence>
<evidence type="ECO:0000313" key="3">
    <source>
        <dbReference type="EMBL" id="PTD11172.1"/>
    </source>
</evidence>
<evidence type="ECO:0000256" key="1">
    <source>
        <dbReference type="PROSITE-ProRule" id="PRU00175"/>
    </source>
</evidence>
<dbReference type="Proteomes" id="UP000241587">
    <property type="component" value="Unassembled WGS sequence"/>
</dbReference>
<comment type="caution">
    <text evidence="3">The sequence shown here is derived from an EMBL/GenBank/DDBJ whole genome shotgun (WGS) entry which is preliminary data.</text>
</comment>
<dbReference type="InterPro" id="IPR001841">
    <property type="entry name" value="Znf_RING"/>
</dbReference>
<dbReference type="PANTHER" id="PTHR47258:SF1">
    <property type="entry name" value="E3 UBIQUITIN-PROTEIN LIGASE XERICO-RELATED"/>
    <property type="match status" value="1"/>
</dbReference>
<accession>A0A2T4H5S7</accession>
<feature type="domain" description="RING-type" evidence="2">
    <location>
        <begin position="51"/>
        <end position="92"/>
    </location>
</feature>
<dbReference type="EMBL" id="PVEM01000002">
    <property type="protein sequence ID" value="PTD11172.1"/>
    <property type="molecule type" value="Genomic_DNA"/>
</dbReference>
<gene>
    <name evidence="3" type="ORF">FCULG_00011274</name>
</gene>
<evidence type="ECO:0000313" key="4">
    <source>
        <dbReference type="Proteomes" id="UP000241587"/>
    </source>
</evidence>
<dbReference type="Gene3D" id="3.30.40.10">
    <property type="entry name" value="Zinc/RING finger domain, C3HC4 (zinc finger)"/>
    <property type="match status" value="1"/>
</dbReference>
<name>A0A2T4H5S7_FUSCU</name>
<keyword evidence="4" id="KW-1185">Reference proteome</keyword>
<dbReference type="InterPro" id="IPR013083">
    <property type="entry name" value="Znf_RING/FYVE/PHD"/>
</dbReference>
<dbReference type="SUPFAM" id="SSF57850">
    <property type="entry name" value="RING/U-box"/>
    <property type="match status" value="1"/>
</dbReference>
<dbReference type="PANTHER" id="PTHR47258">
    <property type="match status" value="1"/>
</dbReference>
<dbReference type="InterPro" id="IPR044249">
    <property type="entry name" value="XERICO-like"/>
</dbReference>
<protein>
    <recommendedName>
        <fullName evidence="2">RING-type domain-containing protein</fullName>
    </recommendedName>
</protein>